<keyword evidence="3" id="KW-1185">Reference proteome</keyword>
<name>A0A521BTE0_SACCC</name>
<dbReference type="EMBL" id="FXTB01000002">
    <property type="protein sequence ID" value="SMO50434.1"/>
    <property type="molecule type" value="Genomic_DNA"/>
</dbReference>
<dbReference type="Pfam" id="PF00534">
    <property type="entry name" value="Glycos_transf_1"/>
    <property type="match status" value="1"/>
</dbReference>
<feature type="domain" description="Glycosyl transferase family 1" evidence="1">
    <location>
        <begin position="198"/>
        <end position="351"/>
    </location>
</feature>
<dbReference type="OrthoDB" id="9792269at2"/>
<dbReference type="Proteomes" id="UP000319040">
    <property type="component" value="Unassembled WGS sequence"/>
</dbReference>
<proteinExistence type="predicted"/>
<sequence>MTFPNKDRLKIGLLFNFQPTWMGGITYILNLIKTFNYLSEEEKPDITLYYSEPLKKYIGNIDYPHITFVPYPEKKIAKGYLMSWLKRKNLFTDELIERDGLDAIYPVRDCPVKSRTKARVIAWYADLQHKIYPEFFTRSTLLHRTLRLNLMLRNATDMVVSSRAVKDDFDRFFKIRKQLGFHIYHFVSINDEFKSLDINELRKKYELPEKYFMVSNQFHKHKNHKVVLLALARLKEQGIHKHLAFTGRFPSATDSPYLAELHQIINHNNLHSQISLLGIIPRNDQMQLMNHCQAVVQPSLFEGWSTVIEDAKSLQVPVIASDLKVNMEQLEDKGEYFKPHDYKGLASMLANFPDRNKREQIYPPHTERVKGAARELLNIFKP</sequence>
<dbReference type="PANTHER" id="PTHR46401">
    <property type="entry name" value="GLYCOSYLTRANSFERASE WBBK-RELATED"/>
    <property type="match status" value="1"/>
</dbReference>
<dbReference type="PANTHER" id="PTHR46401:SF8">
    <property type="entry name" value="BLL6006 PROTEIN"/>
    <property type="match status" value="1"/>
</dbReference>
<keyword evidence="2" id="KW-0808">Transferase</keyword>
<dbReference type="GO" id="GO:0016757">
    <property type="term" value="F:glycosyltransferase activity"/>
    <property type="evidence" value="ECO:0007669"/>
    <property type="project" value="InterPro"/>
</dbReference>
<dbReference type="Gene3D" id="3.40.50.2000">
    <property type="entry name" value="Glycogen Phosphorylase B"/>
    <property type="match status" value="2"/>
</dbReference>
<reference evidence="2 3" key="1">
    <citation type="submission" date="2017-05" db="EMBL/GenBank/DDBJ databases">
        <authorList>
            <person name="Varghese N."/>
            <person name="Submissions S."/>
        </authorList>
    </citation>
    <scope>NUCLEOTIDE SEQUENCE [LARGE SCALE GENOMIC DNA]</scope>
    <source>
        <strain evidence="2 3">DSM 27040</strain>
    </source>
</reference>
<gene>
    <name evidence="2" type="ORF">SAMN06265379_10248</name>
</gene>
<dbReference type="CDD" id="cd03809">
    <property type="entry name" value="GT4_MtfB-like"/>
    <property type="match status" value="1"/>
</dbReference>
<dbReference type="InterPro" id="IPR001296">
    <property type="entry name" value="Glyco_trans_1"/>
</dbReference>
<dbReference type="RefSeq" id="WP_142532369.1">
    <property type="nucleotide sequence ID" value="NZ_FXTB01000002.1"/>
</dbReference>
<evidence type="ECO:0000259" key="1">
    <source>
        <dbReference type="Pfam" id="PF00534"/>
    </source>
</evidence>
<evidence type="ECO:0000313" key="2">
    <source>
        <dbReference type="EMBL" id="SMO50434.1"/>
    </source>
</evidence>
<dbReference type="SUPFAM" id="SSF53756">
    <property type="entry name" value="UDP-Glycosyltransferase/glycogen phosphorylase"/>
    <property type="match status" value="1"/>
</dbReference>
<organism evidence="2 3">
    <name type="scientific">Saccharicrinis carchari</name>
    <dbReference type="NCBI Taxonomy" id="1168039"/>
    <lineage>
        <taxon>Bacteria</taxon>
        <taxon>Pseudomonadati</taxon>
        <taxon>Bacteroidota</taxon>
        <taxon>Bacteroidia</taxon>
        <taxon>Marinilabiliales</taxon>
        <taxon>Marinilabiliaceae</taxon>
        <taxon>Saccharicrinis</taxon>
    </lineage>
</organism>
<evidence type="ECO:0000313" key="3">
    <source>
        <dbReference type="Proteomes" id="UP000319040"/>
    </source>
</evidence>
<dbReference type="AlphaFoldDB" id="A0A521BTE0"/>
<protein>
    <submittedName>
        <fullName evidence="2">Glycosyltransferase involved in cell wall bisynthesis</fullName>
    </submittedName>
</protein>
<accession>A0A521BTE0</accession>